<evidence type="ECO:0000313" key="2">
    <source>
        <dbReference type="Proteomes" id="UP000230731"/>
    </source>
</evidence>
<dbReference type="AlphaFoldDB" id="A0A2M6WYH7"/>
<gene>
    <name evidence="1" type="ORF">COT71_04015</name>
</gene>
<dbReference type="Proteomes" id="UP000230731">
    <property type="component" value="Unassembled WGS sequence"/>
</dbReference>
<name>A0A2M6WYH7_9BACT</name>
<comment type="caution">
    <text evidence="1">The sequence shown here is derived from an EMBL/GenBank/DDBJ whole genome shotgun (WGS) entry which is preliminary data.</text>
</comment>
<sequence>MVGNAEFLDDDEQFELVQRILQLRDDQLTALCHIAIGFSRETLPAVVQDIRENAMESEHLAVMLAETESPEDLEWWVELFEEAIRNGE</sequence>
<accession>A0A2M6WYH7</accession>
<dbReference type="EMBL" id="PEZP01000043">
    <property type="protein sequence ID" value="PIT97833.1"/>
    <property type="molecule type" value="Genomic_DNA"/>
</dbReference>
<proteinExistence type="predicted"/>
<reference evidence="2" key="1">
    <citation type="submission" date="2017-09" db="EMBL/GenBank/DDBJ databases">
        <title>Depth-based differentiation of microbial function through sediment-hosted aquifers and enrichment of novel symbionts in the deep terrestrial subsurface.</title>
        <authorList>
            <person name="Probst A.J."/>
            <person name="Ladd B."/>
            <person name="Jarett J.K."/>
            <person name="Geller-Mcgrath D.E."/>
            <person name="Sieber C.M.K."/>
            <person name="Emerson J.B."/>
            <person name="Anantharaman K."/>
            <person name="Thomas B.C."/>
            <person name="Malmstrom R."/>
            <person name="Stieglmeier M."/>
            <person name="Klingl A."/>
            <person name="Woyke T."/>
            <person name="Ryan C.M."/>
            <person name="Banfield J.F."/>
        </authorList>
    </citation>
    <scope>NUCLEOTIDE SEQUENCE [LARGE SCALE GENOMIC DNA]</scope>
</reference>
<organism evidence="1 2">
    <name type="scientific">Candidatus Andersenbacteria bacterium CG10_big_fil_rev_8_21_14_0_10_54_11</name>
    <dbReference type="NCBI Taxonomy" id="1974485"/>
    <lineage>
        <taxon>Bacteria</taxon>
        <taxon>Candidatus Anderseniibacteriota</taxon>
    </lineage>
</organism>
<evidence type="ECO:0000313" key="1">
    <source>
        <dbReference type="EMBL" id="PIT97833.1"/>
    </source>
</evidence>
<protein>
    <submittedName>
        <fullName evidence="1">Uncharacterized protein</fullName>
    </submittedName>
</protein>